<accession>A0A0W8FDS9</accession>
<evidence type="ECO:0000313" key="1">
    <source>
        <dbReference type="EMBL" id="KUG19012.1"/>
    </source>
</evidence>
<dbReference type="EMBL" id="LNQE01001336">
    <property type="protein sequence ID" value="KUG19012.1"/>
    <property type="molecule type" value="Genomic_DNA"/>
</dbReference>
<comment type="caution">
    <text evidence="1">The sequence shown here is derived from an EMBL/GenBank/DDBJ whole genome shotgun (WGS) entry which is preliminary data.</text>
</comment>
<sequence>MKMLSTAHWNRTIENNRIRDIGTERKSFSWLRLHRSPAHGSLYEKGW</sequence>
<dbReference type="AlphaFoldDB" id="A0A0W8FDS9"/>
<organism evidence="1">
    <name type="scientific">hydrocarbon metagenome</name>
    <dbReference type="NCBI Taxonomy" id="938273"/>
    <lineage>
        <taxon>unclassified sequences</taxon>
        <taxon>metagenomes</taxon>
        <taxon>ecological metagenomes</taxon>
    </lineage>
</organism>
<gene>
    <name evidence="1" type="ORF">ASZ90_011293</name>
</gene>
<protein>
    <submittedName>
        <fullName evidence="1">Uncharacterized protein</fullName>
    </submittedName>
</protein>
<proteinExistence type="predicted"/>
<name>A0A0W8FDS9_9ZZZZ</name>
<reference evidence="1" key="1">
    <citation type="journal article" date="2015" name="Proc. Natl. Acad. Sci. U.S.A.">
        <title>Networks of energetic and metabolic interactions define dynamics in microbial communities.</title>
        <authorList>
            <person name="Embree M."/>
            <person name="Liu J.K."/>
            <person name="Al-Bassam M.M."/>
            <person name="Zengler K."/>
        </authorList>
    </citation>
    <scope>NUCLEOTIDE SEQUENCE</scope>
</reference>